<evidence type="ECO:0000313" key="2">
    <source>
        <dbReference type="EMBL" id="GBN79750.1"/>
    </source>
</evidence>
<evidence type="ECO:0000313" key="3">
    <source>
        <dbReference type="EMBL" id="GBN79774.1"/>
    </source>
</evidence>
<dbReference type="EMBL" id="BGPR01018649">
    <property type="protein sequence ID" value="GBN79750.1"/>
    <property type="molecule type" value="Genomic_DNA"/>
</dbReference>
<reference evidence="2 4" key="1">
    <citation type="journal article" date="2019" name="Sci. Rep.">
        <title>Orb-weaving spider Araneus ventricosus genome elucidates the spidroin gene catalogue.</title>
        <authorList>
            <person name="Kono N."/>
            <person name="Nakamura H."/>
            <person name="Ohtoshi R."/>
            <person name="Moran D.A.P."/>
            <person name="Shinohara A."/>
            <person name="Yoshida Y."/>
            <person name="Fujiwara M."/>
            <person name="Mori M."/>
            <person name="Tomita M."/>
            <person name="Arakawa K."/>
        </authorList>
    </citation>
    <scope>NUCLEOTIDE SEQUENCE [LARGE SCALE GENOMIC DNA]</scope>
</reference>
<accession>A0A4Y2RXP6</accession>
<dbReference type="EMBL" id="BGPR01018656">
    <property type="protein sequence ID" value="GBN79774.1"/>
    <property type="molecule type" value="Genomic_DNA"/>
</dbReference>
<evidence type="ECO:0000256" key="1">
    <source>
        <dbReference type="SAM" id="MobiDB-lite"/>
    </source>
</evidence>
<comment type="caution">
    <text evidence="2">The sequence shown here is derived from an EMBL/GenBank/DDBJ whole genome shotgun (WGS) entry which is preliminary data.</text>
</comment>
<dbReference type="AlphaFoldDB" id="A0A4Y2RXP6"/>
<sequence>MDLINLNRGQMTRATPSGHPTLQTSAPHQLEDIRPTAAELTYTRPTFTMDLLCNHLIPNSKLHPQATEVWNANIISLPSVRKKTLISSCVCFYLTCLIS</sequence>
<feature type="region of interest" description="Disordered" evidence="1">
    <location>
        <begin position="1"/>
        <end position="23"/>
    </location>
</feature>
<keyword evidence="4" id="KW-1185">Reference proteome</keyword>
<proteinExistence type="predicted"/>
<name>A0A4Y2RXP6_ARAVE</name>
<feature type="compositionally biased region" description="Polar residues" evidence="1">
    <location>
        <begin position="7"/>
        <end position="23"/>
    </location>
</feature>
<organism evidence="2 4">
    <name type="scientific">Araneus ventricosus</name>
    <name type="common">Orbweaver spider</name>
    <name type="synonym">Epeira ventricosa</name>
    <dbReference type="NCBI Taxonomy" id="182803"/>
    <lineage>
        <taxon>Eukaryota</taxon>
        <taxon>Metazoa</taxon>
        <taxon>Ecdysozoa</taxon>
        <taxon>Arthropoda</taxon>
        <taxon>Chelicerata</taxon>
        <taxon>Arachnida</taxon>
        <taxon>Araneae</taxon>
        <taxon>Araneomorphae</taxon>
        <taxon>Entelegynae</taxon>
        <taxon>Araneoidea</taxon>
        <taxon>Araneidae</taxon>
        <taxon>Araneus</taxon>
    </lineage>
</organism>
<gene>
    <name evidence="2" type="ORF">AVEN_46540_1</name>
    <name evidence="3" type="ORF">AVEN_78141_1</name>
</gene>
<protein>
    <submittedName>
        <fullName evidence="2">Uncharacterized protein</fullName>
    </submittedName>
</protein>
<evidence type="ECO:0000313" key="4">
    <source>
        <dbReference type="Proteomes" id="UP000499080"/>
    </source>
</evidence>
<dbReference type="Proteomes" id="UP000499080">
    <property type="component" value="Unassembled WGS sequence"/>
</dbReference>